<dbReference type="GO" id="GO:0042645">
    <property type="term" value="C:mitochondrial nucleoid"/>
    <property type="evidence" value="ECO:0007669"/>
    <property type="project" value="TreeGrafter"/>
</dbReference>
<evidence type="ECO:0000256" key="1">
    <source>
        <dbReference type="ARBA" id="ARBA00023125"/>
    </source>
</evidence>
<dbReference type="GO" id="GO:0003697">
    <property type="term" value="F:single-stranded DNA binding"/>
    <property type="evidence" value="ECO:0007669"/>
    <property type="project" value="InterPro"/>
</dbReference>
<dbReference type="InterPro" id="IPR011344">
    <property type="entry name" value="ssDNA-bd"/>
</dbReference>
<evidence type="ECO:0008006" key="5">
    <source>
        <dbReference type="Google" id="ProtNLM"/>
    </source>
</evidence>
<proteinExistence type="predicted"/>
<accession>A0A8H5DQW5</accession>
<dbReference type="CDD" id="cd04496">
    <property type="entry name" value="SSB_OBF"/>
    <property type="match status" value="1"/>
</dbReference>
<keyword evidence="1 2" id="KW-0238">DNA-binding</keyword>
<dbReference type="InterPro" id="IPR000424">
    <property type="entry name" value="Primosome_PriB/ssb"/>
</dbReference>
<evidence type="ECO:0000256" key="2">
    <source>
        <dbReference type="PROSITE-ProRule" id="PRU00252"/>
    </source>
</evidence>
<dbReference type="InterPro" id="IPR012340">
    <property type="entry name" value="NA-bd_OB-fold"/>
</dbReference>
<dbReference type="EMBL" id="JABEVY010000449">
    <property type="protein sequence ID" value="KAF5232385.1"/>
    <property type="molecule type" value="Genomic_DNA"/>
</dbReference>
<dbReference type="AlphaFoldDB" id="A0A8H5DQW5"/>
<protein>
    <recommendedName>
        <fullName evidence="5">Single-stranded DNA-binding protein</fullName>
    </recommendedName>
</protein>
<dbReference type="Pfam" id="PF00436">
    <property type="entry name" value="SSB"/>
    <property type="match status" value="1"/>
</dbReference>
<name>A0A8H5DQW5_9HYPO</name>
<sequence length="196" mass="21687">MQLSSTPYFAHPIAYQGFETNRLDATSTPKLSPPYQHPRRPGFQLQLFTNNVSRKQADMSFSSVFRRAAVAPASAARAFSTTTPRPLAKITIVGNLADTPEVHSTSTGREVLRYAVASNSGPRDNRKTSWFRVTSFAEGPQRDYLMNLPKGASVYVEGDATLSTYTDSNGQNRSSFNVVQRTLEVLRRPQAPEQGE</sequence>
<dbReference type="GO" id="GO:0006264">
    <property type="term" value="P:mitochondrial DNA replication"/>
    <property type="evidence" value="ECO:0007669"/>
    <property type="project" value="TreeGrafter"/>
</dbReference>
<evidence type="ECO:0000313" key="4">
    <source>
        <dbReference type="Proteomes" id="UP000573603"/>
    </source>
</evidence>
<comment type="caution">
    <text evidence="3">The sequence shown here is derived from an EMBL/GenBank/DDBJ whole genome shotgun (WGS) entry which is preliminary data.</text>
</comment>
<organism evidence="3 4">
    <name type="scientific">Fusarium anthophilum</name>
    <dbReference type="NCBI Taxonomy" id="48485"/>
    <lineage>
        <taxon>Eukaryota</taxon>
        <taxon>Fungi</taxon>
        <taxon>Dikarya</taxon>
        <taxon>Ascomycota</taxon>
        <taxon>Pezizomycotina</taxon>
        <taxon>Sordariomycetes</taxon>
        <taxon>Hypocreomycetidae</taxon>
        <taxon>Hypocreales</taxon>
        <taxon>Nectriaceae</taxon>
        <taxon>Fusarium</taxon>
        <taxon>Fusarium fujikuroi species complex</taxon>
    </lineage>
</organism>
<evidence type="ECO:0000313" key="3">
    <source>
        <dbReference type="EMBL" id="KAF5232385.1"/>
    </source>
</evidence>
<keyword evidence="4" id="KW-1185">Reference proteome</keyword>
<dbReference type="Proteomes" id="UP000573603">
    <property type="component" value="Unassembled WGS sequence"/>
</dbReference>
<dbReference type="Gene3D" id="2.40.50.140">
    <property type="entry name" value="Nucleic acid-binding proteins"/>
    <property type="match status" value="1"/>
</dbReference>
<gene>
    <name evidence="3" type="ORF">FANTH_13004</name>
</gene>
<dbReference type="SUPFAM" id="SSF50249">
    <property type="entry name" value="Nucleic acid-binding proteins"/>
    <property type="match status" value="1"/>
</dbReference>
<dbReference type="PANTHER" id="PTHR10302:SF0">
    <property type="entry name" value="SINGLE-STRANDED DNA-BINDING PROTEIN, MITOCHONDRIAL"/>
    <property type="match status" value="1"/>
</dbReference>
<dbReference type="PANTHER" id="PTHR10302">
    <property type="entry name" value="SINGLE-STRANDED DNA-BINDING PROTEIN"/>
    <property type="match status" value="1"/>
</dbReference>
<dbReference type="PROSITE" id="PS50935">
    <property type="entry name" value="SSB"/>
    <property type="match status" value="1"/>
</dbReference>
<dbReference type="NCBIfam" id="TIGR00621">
    <property type="entry name" value="ssb"/>
    <property type="match status" value="1"/>
</dbReference>
<reference evidence="3 4" key="1">
    <citation type="journal article" date="2020" name="BMC Genomics">
        <title>Correction to: Identification and distribution of gene clusters required for synthesis of sphingolipid metabolism inhibitors in diverse species of the filamentous fungus Fusarium.</title>
        <authorList>
            <person name="Kim H.S."/>
            <person name="Lohmar J.M."/>
            <person name="Busman M."/>
            <person name="Brown D.W."/>
            <person name="Naumann T.A."/>
            <person name="Divon H.H."/>
            <person name="Lysoe E."/>
            <person name="Uhlig S."/>
            <person name="Proctor R.H."/>
        </authorList>
    </citation>
    <scope>NUCLEOTIDE SEQUENCE [LARGE SCALE GENOMIC DNA]</scope>
    <source>
        <strain evidence="3 4">NRRL 25214</strain>
    </source>
</reference>